<sequence length="53" mass="5733">MESAKTLDGRPSGGWCSAEKLLASGWLLAVLWLLAEFWDQGSLGISVTWPAEP</sequence>
<proteinExistence type="predicted"/>
<dbReference type="AlphaFoldDB" id="A0A2P6RF88"/>
<name>A0A2P6RF88_ROSCH</name>
<evidence type="ECO:0000313" key="1">
    <source>
        <dbReference type="EMBL" id="PRQ45096.1"/>
    </source>
</evidence>
<gene>
    <name evidence="1" type="ORF">RchiOBHm_Chr3g0486461</name>
</gene>
<dbReference type="Proteomes" id="UP000238479">
    <property type="component" value="Chromosome 3"/>
</dbReference>
<comment type="caution">
    <text evidence="1">The sequence shown here is derived from an EMBL/GenBank/DDBJ whole genome shotgun (WGS) entry which is preliminary data.</text>
</comment>
<reference evidence="1 2" key="1">
    <citation type="journal article" date="2018" name="Nat. Genet.">
        <title>The Rosa genome provides new insights in the design of modern roses.</title>
        <authorList>
            <person name="Bendahmane M."/>
        </authorList>
    </citation>
    <scope>NUCLEOTIDE SEQUENCE [LARGE SCALE GENOMIC DNA]</scope>
    <source>
        <strain evidence="2">cv. Old Blush</strain>
    </source>
</reference>
<organism evidence="1 2">
    <name type="scientific">Rosa chinensis</name>
    <name type="common">China rose</name>
    <dbReference type="NCBI Taxonomy" id="74649"/>
    <lineage>
        <taxon>Eukaryota</taxon>
        <taxon>Viridiplantae</taxon>
        <taxon>Streptophyta</taxon>
        <taxon>Embryophyta</taxon>
        <taxon>Tracheophyta</taxon>
        <taxon>Spermatophyta</taxon>
        <taxon>Magnoliopsida</taxon>
        <taxon>eudicotyledons</taxon>
        <taxon>Gunneridae</taxon>
        <taxon>Pentapetalae</taxon>
        <taxon>rosids</taxon>
        <taxon>fabids</taxon>
        <taxon>Rosales</taxon>
        <taxon>Rosaceae</taxon>
        <taxon>Rosoideae</taxon>
        <taxon>Rosoideae incertae sedis</taxon>
        <taxon>Rosa</taxon>
    </lineage>
</organism>
<evidence type="ECO:0000313" key="2">
    <source>
        <dbReference type="Proteomes" id="UP000238479"/>
    </source>
</evidence>
<dbReference type="Gramene" id="PRQ45096">
    <property type="protein sequence ID" value="PRQ45096"/>
    <property type="gene ID" value="RchiOBHm_Chr3g0486461"/>
</dbReference>
<keyword evidence="2" id="KW-1185">Reference proteome</keyword>
<dbReference type="EMBL" id="PDCK01000041">
    <property type="protein sequence ID" value="PRQ45096.1"/>
    <property type="molecule type" value="Genomic_DNA"/>
</dbReference>
<protein>
    <submittedName>
        <fullName evidence="1">Uncharacterized protein</fullName>
    </submittedName>
</protein>
<accession>A0A2P6RF88</accession>